<protein>
    <submittedName>
        <fullName evidence="2">Uncharacterized protein</fullName>
    </submittedName>
</protein>
<reference evidence="2" key="1">
    <citation type="journal article" date="2020" name="Nature">
        <title>Giant virus diversity and host interactions through global metagenomics.</title>
        <authorList>
            <person name="Schulz F."/>
            <person name="Roux S."/>
            <person name="Paez-Espino D."/>
            <person name="Jungbluth S."/>
            <person name="Walsh D.A."/>
            <person name="Denef V.J."/>
            <person name="McMahon K.D."/>
            <person name="Konstantinidis K.T."/>
            <person name="Eloe-Fadrosh E.A."/>
            <person name="Kyrpides N.C."/>
            <person name="Woyke T."/>
        </authorList>
    </citation>
    <scope>NUCLEOTIDE SEQUENCE</scope>
    <source>
        <strain evidence="2">GVMAG-M-3300023174-124</strain>
    </source>
</reference>
<dbReference type="AlphaFoldDB" id="A0A6C0D625"/>
<feature type="region of interest" description="Disordered" evidence="1">
    <location>
        <begin position="36"/>
        <end position="74"/>
    </location>
</feature>
<evidence type="ECO:0000313" key="2">
    <source>
        <dbReference type="EMBL" id="QHT11957.1"/>
    </source>
</evidence>
<organism evidence="2">
    <name type="scientific">viral metagenome</name>
    <dbReference type="NCBI Taxonomy" id="1070528"/>
    <lineage>
        <taxon>unclassified sequences</taxon>
        <taxon>metagenomes</taxon>
        <taxon>organismal metagenomes</taxon>
    </lineage>
</organism>
<proteinExistence type="predicted"/>
<feature type="compositionally biased region" description="Basic residues" evidence="1">
    <location>
        <begin position="43"/>
        <end position="74"/>
    </location>
</feature>
<name>A0A6C0D625_9ZZZZ</name>
<dbReference type="EMBL" id="MN739539">
    <property type="protein sequence ID" value="QHT11957.1"/>
    <property type="molecule type" value="Genomic_DNA"/>
</dbReference>
<accession>A0A6C0D625</accession>
<evidence type="ECO:0000256" key="1">
    <source>
        <dbReference type="SAM" id="MobiDB-lite"/>
    </source>
</evidence>
<sequence length="74" mass="8629">MTISYQLYSPDEGPYLGVIPKEYVATLGGETYKYASPISGGAKKSRRRRRRTTSLRKKNRRTRTRTTRARKSFR</sequence>